<sequence length="91" mass="10083">MRYRQSIAAAAVEKYLSSAQEPTANAMDGMNSLPLGSHTRDDEQALYLLLQCGHNIEEALRRRRMNPTIPTSEAGFSARHFDAVLPKPSPN</sequence>
<name>A0A9J6ENE3_RHIMP</name>
<dbReference type="PROSITE" id="PS51156">
    <property type="entry name" value="ELM2"/>
    <property type="match status" value="1"/>
</dbReference>
<feature type="domain" description="ELM2" evidence="3">
    <location>
        <begin position="1"/>
        <end position="67"/>
    </location>
</feature>
<dbReference type="VEuPathDB" id="VectorBase:LOC119181250"/>
<protein>
    <recommendedName>
        <fullName evidence="3">ELM2 domain-containing protein</fullName>
    </recommendedName>
</protein>
<reference evidence="4" key="2">
    <citation type="submission" date="2021-09" db="EMBL/GenBank/DDBJ databases">
        <authorList>
            <person name="Jia N."/>
            <person name="Wang J."/>
            <person name="Shi W."/>
            <person name="Du L."/>
            <person name="Sun Y."/>
            <person name="Zhan W."/>
            <person name="Jiang J."/>
            <person name="Wang Q."/>
            <person name="Zhang B."/>
            <person name="Ji P."/>
            <person name="Sakyi L.B."/>
            <person name="Cui X."/>
            <person name="Yuan T."/>
            <person name="Jiang B."/>
            <person name="Yang W."/>
            <person name="Lam T.T.-Y."/>
            <person name="Chang Q."/>
            <person name="Ding S."/>
            <person name="Wang X."/>
            <person name="Zhu J."/>
            <person name="Ruan X."/>
            <person name="Zhao L."/>
            <person name="Wei J."/>
            <person name="Que T."/>
            <person name="Du C."/>
            <person name="Cheng J."/>
            <person name="Dai P."/>
            <person name="Han X."/>
            <person name="Huang E."/>
            <person name="Gao Y."/>
            <person name="Liu J."/>
            <person name="Shao H."/>
            <person name="Ye R."/>
            <person name="Li L."/>
            <person name="Wei W."/>
            <person name="Wang X."/>
            <person name="Wang C."/>
            <person name="Huo Q."/>
            <person name="Li W."/>
            <person name="Guo W."/>
            <person name="Chen H."/>
            <person name="Chen S."/>
            <person name="Zhou L."/>
            <person name="Zhou L."/>
            <person name="Ni X."/>
            <person name="Tian J."/>
            <person name="Zhou Y."/>
            <person name="Sheng Y."/>
            <person name="Liu T."/>
            <person name="Pan Y."/>
            <person name="Xia L."/>
            <person name="Li J."/>
            <person name="Zhao F."/>
            <person name="Cao W."/>
        </authorList>
    </citation>
    <scope>NUCLEOTIDE SEQUENCE</scope>
    <source>
        <strain evidence="4">Rmic-2018</strain>
        <tissue evidence="4">Larvae</tissue>
    </source>
</reference>
<evidence type="ECO:0000256" key="1">
    <source>
        <dbReference type="ARBA" id="ARBA00023242"/>
    </source>
</evidence>
<comment type="caution">
    <text evidence="4">The sequence shown here is derived from an EMBL/GenBank/DDBJ whole genome shotgun (WGS) entry which is preliminary data.</text>
</comment>
<accession>A0A9J6ENE3</accession>
<dbReference type="Proteomes" id="UP000821866">
    <property type="component" value="Chromosome 11"/>
</dbReference>
<dbReference type="EMBL" id="JABSTU010000003">
    <property type="protein sequence ID" value="KAH8035605.1"/>
    <property type="molecule type" value="Genomic_DNA"/>
</dbReference>
<keyword evidence="1" id="KW-0539">Nucleus</keyword>
<evidence type="ECO:0000313" key="4">
    <source>
        <dbReference type="EMBL" id="KAH8035605.1"/>
    </source>
</evidence>
<evidence type="ECO:0000313" key="5">
    <source>
        <dbReference type="Proteomes" id="UP000821866"/>
    </source>
</evidence>
<feature type="region of interest" description="Disordered" evidence="2">
    <location>
        <begin position="69"/>
        <end position="91"/>
    </location>
</feature>
<keyword evidence="5" id="KW-1185">Reference proteome</keyword>
<evidence type="ECO:0000256" key="2">
    <source>
        <dbReference type="SAM" id="MobiDB-lite"/>
    </source>
</evidence>
<evidence type="ECO:0000259" key="3">
    <source>
        <dbReference type="PROSITE" id="PS51156"/>
    </source>
</evidence>
<gene>
    <name evidence="4" type="ORF">HPB51_007840</name>
</gene>
<proteinExistence type="predicted"/>
<dbReference type="AlphaFoldDB" id="A0A9J6ENE3"/>
<reference evidence="4" key="1">
    <citation type="journal article" date="2020" name="Cell">
        <title>Large-Scale Comparative Analyses of Tick Genomes Elucidate Their Genetic Diversity and Vector Capacities.</title>
        <authorList>
            <consortium name="Tick Genome and Microbiome Consortium (TIGMIC)"/>
            <person name="Jia N."/>
            <person name="Wang J."/>
            <person name="Shi W."/>
            <person name="Du L."/>
            <person name="Sun Y."/>
            <person name="Zhan W."/>
            <person name="Jiang J.F."/>
            <person name="Wang Q."/>
            <person name="Zhang B."/>
            <person name="Ji P."/>
            <person name="Bell-Sakyi L."/>
            <person name="Cui X.M."/>
            <person name="Yuan T.T."/>
            <person name="Jiang B.G."/>
            <person name="Yang W.F."/>
            <person name="Lam T.T."/>
            <person name="Chang Q.C."/>
            <person name="Ding S.J."/>
            <person name="Wang X.J."/>
            <person name="Zhu J.G."/>
            <person name="Ruan X.D."/>
            <person name="Zhao L."/>
            <person name="Wei J.T."/>
            <person name="Ye R.Z."/>
            <person name="Que T.C."/>
            <person name="Du C.H."/>
            <person name="Zhou Y.H."/>
            <person name="Cheng J.X."/>
            <person name="Dai P.F."/>
            <person name="Guo W.B."/>
            <person name="Han X.H."/>
            <person name="Huang E.J."/>
            <person name="Li L.F."/>
            <person name="Wei W."/>
            <person name="Gao Y.C."/>
            <person name="Liu J.Z."/>
            <person name="Shao H.Z."/>
            <person name="Wang X."/>
            <person name="Wang C.C."/>
            <person name="Yang T.C."/>
            <person name="Huo Q.B."/>
            <person name="Li W."/>
            <person name="Chen H.Y."/>
            <person name="Chen S.E."/>
            <person name="Zhou L.G."/>
            <person name="Ni X.B."/>
            <person name="Tian J.H."/>
            <person name="Sheng Y."/>
            <person name="Liu T."/>
            <person name="Pan Y.S."/>
            <person name="Xia L.Y."/>
            <person name="Li J."/>
            <person name="Zhao F."/>
            <person name="Cao W.C."/>
        </authorList>
    </citation>
    <scope>NUCLEOTIDE SEQUENCE</scope>
    <source>
        <strain evidence="4">Rmic-2018</strain>
    </source>
</reference>
<dbReference type="InterPro" id="IPR000949">
    <property type="entry name" value="ELM2_dom"/>
</dbReference>
<organism evidence="4 5">
    <name type="scientific">Rhipicephalus microplus</name>
    <name type="common">Cattle tick</name>
    <name type="synonym">Boophilus microplus</name>
    <dbReference type="NCBI Taxonomy" id="6941"/>
    <lineage>
        <taxon>Eukaryota</taxon>
        <taxon>Metazoa</taxon>
        <taxon>Ecdysozoa</taxon>
        <taxon>Arthropoda</taxon>
        <taxon>Chelicerata</taxon>
        <taxon>Arachnida</taxon>
        <taxon>Acari</taxon>
        <taxon>Parasitiformes</taxon>
        <taxon>Ixodida</taxon>
        <taxon>Ixodoidea</taxon>
        <taxon>Ixodidae</taxon>
        <taxon>Rhipicephalinae</taxon>
        <taxon>Rhipicephalus</taxon>
        <taxon>Boophilus</taxon>
    </lineage>
</organism>